<keyword evidence="10" id="KW-0255">Endonuclease</keyword>
<gene>
    <name evidence="10" type="ORF">H9751_07900</name>
</gene>
<dbReference type="InterPro" id="IPR005135">
    <property type="entry name" value="Endo/exonuclease/phosphatase"/>
</dbReference>
<dbReference type="PANTHER" id="PTHR43250:SF2">
    <property type="entry name" value="EXODEOXYRIBONUCLEASE III"/>
    <property type="match status" value="1"/>
</dbReference>
<name>A0A9D2TP79_9CORY</name>
<reference evidence="10" key="1">
    <citation type="journal article" date="2021" name="PeerJ">
        <title>Extensive microbial diversity within the chicken gut microbiome revealed by metagenomics and culture.</title>
        <authorList>
            <person name="Gilroy R."/>
            <person name="Ravi A."/>
            <person name="Getino M."/>
            <person name="Pursley I."/>
            <person name="Horton D.L."/>
            <person name="Alikhan N.F."/>
            <person name="Baker D."/>
            <person name="Gharbi K."/>
            <person name="Hall N."/>
            <person name="Watson M."/>
            <person name="Adriaenssens E.M."/>
            <person name="Foster-Nyarko E."/>
            <person name="Jarju S."/>
            <person name="Secka A."/>
            <person name="Antonio M."/>
            <person name="Oren A."/>
            <person name="Chaudhuri R.R."/>
            <person name="La Ragione R."/>
            <person name="Hildebrand F."/>
            <person name="Pallen M.J."/>
        </authorList>
    </citation>
    <scope>NUCLEOTIDE SEQUENCE</scope>
    <source>
        <strain evidence="10">ChiHjej13B12-4958</strain>
    </source>
</reference>
<evidence type="ECO:0000256" key="7">
    <source>
        <dbReference type="PIRSR" id="PIRSR604808-3"/>
    </source>
</evidence>
<feature type="domain" description="Endonuclease/exonuclease/phosphatase" evidence="9">
    <location>
        <begin position="6"/>
        <end position="314"/>
    </location>
</feature>
<evidence type="ECO:0000256" key="2">
    <source>
        <dbReference type="ARBA" id="ARBA00022723"/>
    </source>
</evidence>
<keyword evidence="10" id="KW-0540">Nuclease</keyword>
<comment type="caution">
    <text evidence="10">The sequence shown here is derived from an EMBL/GenBank/DDBJ whole genome shotgun (WGS) entry which is preliminary data.</text>
</comment>
<dbReference type="Proteomes" id="UP000823858">
    <property type="component" value="Unassembled WGS sequence"/>
</dbReference>
<evidence type="ECO:0000256" key="5">
    <source>
        <dbReference type="PIRSR" id="PIRSR604808-1"/>
    </source>
</evidence>
<organism evidence="10 11">
    <name type="scientific">Candidatus Corynebacterium faecigallinarum</name>
    <dbReference type="NCBI Taxonomy" id="2838528"/>
    <lineage>
        <taxon>Bacteria</taxon>
        <taxon>Bacillati</taxon>
        <taxon>Actinomycetota</taxon>
        <taxon>Actinomycetes</taxon>
        <taxon>Mycobacteriales</taxon>
        <taxon>Corynebacteriaceae</taxon>
        <taxon>Corynebacterium</taxon>
    </lineage>
</organism>
<evidence type="ECO:0000256" key="3">
    <source>
        <dbReference type="ARBA" id="ARBA00022801"/>
    </source>
</evidence>
<feature type="active site" evidence="5">
    <location>
        <position position="121"/>
    </location>
</feature>
<dbReference type="InterPro" id="IPR036691">
    <property type="entry name" value="Endo/exonu/phosph_ase_sf"/>
</dbReference>
<reference evidence="10" key="2">
    <citation type="submission" date="2021-04" db="EMBL/GenBank/DDBJ databases">
        <authorList>
            <person name="Gilroy R."/>
        </authorList>
    </citation>
    <scope>NUCLEOTIDE SEQUENCE</scope>
    <source>
        <strain evidence="10">ChiHjej13B12-4958</strain>
    </source>
</reference>
<proteinExistence type="inferred from homology"/>
<accession>A0A9D2TP79</accession>
<dbReference type="InterPro" id="IPR037493">
    <property type="entry name" value="ExoIII-like"/>
</dbReference>
<dbReference type="AlphaFoldDB" id="A0A9D2TP79"/>
<evidence type="ECO:0000313" key="11">
    <source>
        <dbReference type="Proteomes" id="UP000823858"/>
    </source>
</evidence>
<feature type="site" description="Interaction with DNA substrate" evidence="7">
    <location>
        <position position="314"/>
    </location>
</feature>
<evidence type="ECO:0000256" key="6">
    <source>
        <dbReference type="PIRSR" id="PIRSR604808-2"/>
    </source>
</evidence>
<evidence type="ECO:0000256" key="1">
    <source>
        <dbReference type="ARBA" id="ARBA00007092"/>
    </source>
</evidence>
<feature type="site" description="Important for catalytic activity" evidence="7">
    <location>
        <position position="284"/>
    </location>
</feature>
<keyword evidence="4 6" id="KW-0460">Magnesium</keyword>
<evidence type="ECO:0000259" key="9">
    <source>
        <dbReference type="Pfam" id="PF03372"/>
    </source>
</evidence>
<evidence type="ECO:0000256" key="4">
    <source>
        <dbReference type="ARBA" id="ARBA00022842"/>
    </source>
</evidence>
<dbReference type="GO" id="GO:0008311">
    <property type="term" value="F:double-stranded DNA 3'-5' DNA exonuclease activity"/>
    <property type="evidence" value="ECO:0007669"/>
    <property type="project" value="InterPro"/>
</dbReference>
<feature type="active site" description="Proton acceptor" evidence="5">
    <location>
        <position position="314"/>
    </location>
</feature>
<dbReference type="PANTHER" id="PTHR43250">
    <property type="entry name" value="EXODEOXYRIBONUCLEASE III"/>
    <property type="match status" value="1"/>
</dbReference>
<dbReference type="GO" id="GO:0046872">
    <property type="term" value="F:metal ion binding"/>
    <property type="evidence" value="ECO:0007669"/>
    <property type="project" value="UniProtKB-KW"/>
</dbReference>
<feature type="binding site" evidence="6">
    <location>
        <position position="9"/>
    </location>
    <ligand>
        <name>Mg(2+)</name>
        <dbReference type="ChEBI" id="CHEBI:18420"/>
        <label>1</label>
    </ligand>
</feature>
<feature type="binding site" evidence="6">
    <location>
        <position position="161"/>
    </location>
    <ligand>
        <name>Mg(2+)</name>
        <dbReference type="ChEBI" id="CHEBI:18420"/>
        <label>1</label>
    </ligand>
</feature>
<protein>
    <submittedName>
        <fullName evidence="10">Endonuclease/exonuclease/phosphatase family protein</fullName>
    </submittedName>
</protein>
<dbReference type="GO" id="GO:0006281">
    <property type="term" value="P:DNA repair"/>
    <property type="evidence" value="ECO:0007669"/>
    <property type="project" value="InterPro"/>
</dbReference>
<dbReference type="NCBIfam" id="TIGR00633">
    <property type="entry name" value="xth"/>
    <property type="match status" value="1"/>
</dbReference>
<dbReference type="SUPFAM" id="SSF56219">
    <property type="entry name" value="DNase I-like"/>
    <property type="match status" value="1"/>
</dbReference>
<sequence>MTVTVATVNVNGIRAAAKVRNEDNHGILPWLESTPADVVLLQEVRATPDQTEKALAPALEAGWNLVQAEAAAKGRAGVAILSRHGIEDVQVGFGEGFSTEFDDAGRYIEASTAGLRVASVYLPSGAEGTAKQDEKFRFLDIFGPYLDQQAGVHEQMVVGGDWNICHRRQDLKNWRPNRKKSGYLPAERAFMDSVFGTFPDESTQIGDPTDAGRTGNPGGTPSDFFGAVDYTPGDVAARRLDDGATGEPRWFDALRRLHPDEDGPYSWWTWRGKAFDTGAGWRIDYQAATSALMERVESAWVDRAEHYDLRWSDHSPVLVTYR</sequence>
<evidence type="ECO:0000313" key="10">
    <source>
        <dbReference type="EMBL" id="HJC85451.1"/>
    </source>
</evidence>
<feature type="binding site" evidence="6">
    <location>
        <position position="163"/>
    </location>
    <ligand>
        <name>Mg(2+)</name>
        <dbReference type="ChEBI" id="CHEBI:18420"/>
        <label>1</label>
    </ligand>
</feature>
<comment type="cofactor">
    <cofactor evidence="6">
        <name>Mg(2+)</name>
        <dbReference type="ChEBI" id="CHEBI:18420"/>
    </cofactor>
    <cofactor evidence="6">
        <name>Mn(2+)</name>
        <dbReference type="ChEBI" id="CHEBI:29035"/>
    </cofactor>
    <text evidence="6">Probably binds two magnesium or manganese ions per subunit.</text>
</comment>
<keyword evidence="3" id="KW-0378">Hydrolase</keyword>
<evidence type="ECO:0000256" key="8">
    <source>
        <dbReference type="SAM" id="MobiDB-lite"/>
    </source>
</evidence>
<dbReference type="Gene3D" id="3.60.10.10">
    <property type="entry name" value="Endonuclease/exonuclease/phosphatase"/>
    <property type="match status" value="1"/>
</dbReference>
<feature type="region of interest" description="Disordered" evidence="8">
    <location>
        <begin position="201"/>
        <end position="224"/>
    </location>
</feature>
<keyword evidence="6" id="KW-0464">Manganese</keyword>
<feature type="binding site" evidence="6">
    <location>
        <position position="314"/>
    </location>
    <ligand>
        <name>Mg(2+)</name>
        <dbReference type="ChEBI" id="CHEBI:18420"/>
        <label>1</label>
    </ligand>
</feature>
<dbReference type="PROSITE" id="PS51435">
    <property type="entry name" value="AP_NUCLEASE_F1_4"/>
    <property type="match status" value="1"/>
</dbReference>
<dbReference type="Pfam" id="PF03372">
    <property type="entry name" value="Exo_endo_phos"/>
    <property type="match status" value="1"/>
</dbReference>
<comment type="similarity">
    <text evidence="1">Belongs to the DNA repair enzymes AP/ExoA family.</text>
</comment>
<feature type="site" description="Transition state stabilizer" evidence="7">
    <location>
        <position position="163"/>
    </location>
</feature>
<feature type="active site" description="Proton donor/acceptor" evidence="5">
    <location>
        <position position="161"/>
    </location>
</feature>
<dbReference type="GO" id="GO:0004519">
    <property type="term" value="F:endonuclease activity"/>
    <property type="evidence" value="ECO:0007669"/>
    <property type="project" value="UniProtKB-KW"/>
</dbReference>
<feature type="binding site" evidence="6">
    <location>
        <position position="43"/>
    </location>
    <ligand>
        <name>Mg(2+)</name>
        <dbReference type="ChEBI" id="CHEBI:18420"/>
        <label>1</label>
    </ligand>
</feature>
<dbReference type="EMBL" id="DWVP01000019">
    <property type="protein sequence ID" value="HJC85451.1"/>
    <property type="molecule type" value="Genomic_DNA"/>
</dbReference>
<keyword evidence="2 6" id="KW-0479">Metal-binding</keyword>
<dbReference type="InterPro" id="IPR004808">
    <property type="entry name" value="AP_endonuc_1"/>
</dbReference>
<feature type="binding site" evidence="6">
    <location>
        <position position="313"/>
    </location>
    <ligand>
        <name>Mg(2+)</name>
        <dbReference type="ChEBI" id="CHEBI:18420"/>
        <label>1</label>
    </ligand>
</feature>